<keyword evidence="2 8" id="KW-0812">Transmembrane</keyword>
<comment type="subcellular location">
    <subcellularLocation>
        <location evidence="1">Membrane</location>
    </subcellularLocation>
</comment>
<keyword evidence="4 7" id="KW-0106">Calcium</keyword>
<dbReference type="PROSITE" id="PS00232">
    <property type="entry name" value="CADHERIN_1"/>
    <property type="match status" value="3"/>
</dbReference>
<protein>
    <recommendedName>
        <fullName evidence="9">Cadherin domain-containing protein</fullName>
    </recommendedName>
</protein>
<evidence type="ECO:0000256" key="3">
    <source>
        <dbReference type="ARBA" id="ARBA00022737"/>
    </source>
</evidence>
<dbReference type="Pfam" id="PF00028">
    <property type="entry name" value="Cadherin"/>
    <property type="match status" value="3"/>
</dbReference>
<evidence type="ECO:0000259" key="9">
    <source>
        <dbReference type="PROSITE" id="PS50268"/>
    </source>
</evidence>
<evidence type="ECO:0000256" key="7">
    <source>
        <dbReference type="PROSITE-ProRule" id="PRU00043"/>
    </source>
</evidence>
<dbReference type="PRINTS" id="PR00205">
    <property type="entry name" value="CADHERIN"/>
</dbReference>
<organism evidence="10 11">
    <name type="scientific">Calicophoron daubneyi</name>
    <name type="common">Rumen fluke</name>
    <name type="synonym">Paramphistomum daubneyi</name>
    <dbReference type="NCBI Taxonomy" id="300641"/>
    <lineage>
        <taxon>Eukaryota</taxon>
        <taxon>Metazoa</taxon>
        <taxon>Spiralia</taxon>
        <taxon>Lophotrochozoa</taxon>
        <taxon>Platyhelminthes</taxon>
        <taxon>Trematoda</taxon>
        <taxon>Digenea</taxon>
        <taxon>Plagiorchiida</taxon>
        <taxon>Pronocephalata</taxon>
        <taxon>Paramphistomoidea</taxon>
        <taxon>Paramphistomidae</taxon>
        <taxon>Calicophoron</taxon>
    </lineage>
</organism>
<dbReference type="SMART" id="SM00112">
    <property type="entry name" value="CA"/>
    <property type="match status" value="7"/>
</dbReference>
<evidence type="ECO:0000256" key="5">
    <source>
        <dbReference type="ARBA" id="ARBA00022989"/>
    </source>
</evidence>
<gene>
    <name evidence="10" type="ORF">CDAUBV1_LOCUS15380</name>
</gene>
<keyword evidence="3" id="KW-0677">Repeat</keyword>
<evidence type="ECO:0000256" key="1">
    <source>
        <dbReference type="ARBA" id="ARBA00004370"/>
    </source>
</evidence>
<dbReference type="Gene3D" id="2.60.40.60">
    <property type="entry name" value="Cadherins"/>
    <property type="match status" value="7"/>
</dbReference>
<evidence type="ECO:0000256" key="2">
    <source>
        <dbReference type="ARBA" id="ARBA00022692"/>
    </source>
</evidence>
<feature type="domain" description="Cadherin" evidence="9">
    <location>
        <begin position="530"/>
        <end position="657"/>
    </location>
</feature>
<feature type="transmembrane region" description="Helical" evidence="8">
    <location>
        <begin position="1085"/>
        <end position="1113"/>
    </location>
</feature>
<dbReference type="GO" id="GO:0005509">
    <property type="term" value="F:calcium ion binding"/>
    <property type="evidence" value="ECO:0007669"/>
    <property type="project" value="UniProtKB-UniRule"/>
</dbReference>
<dbReference type="FunFam" id="2.60.40.60:FF:000020">
    <property type="entry name" value="Dachsous cadherin-related 1b"/>
    <property type="match status" value="1"/>
</dbReference>
<accession>A0AAV2TZ90</accession>
<dbReference type="GO" id="GO:0005886">
    <property type="term" value="C:plasma membrane"/>
    <property type="evidence" value="ECO:0007669"/>
    <property type="project" value="UniProtKB-SubCell"/>
</dbReference>
<dbReference type="PANTHER" id="PTHR24026:SF133">
    <property type="entry name" value="CADHERIN-RELATED FAMILY MEMBER 2"/>
    <property type="match status" value="1"/>
</dbReference>
<feature type="domain" description="Cadherin" evidence="9">
    <location>
        <begin position="427"/>
        <end position="529"/>
    </location>
</feature>
<dbReference type="EMBL" id="CAXLJL010000711">
    <property type="protein sequence ID" value="CAL5140205.1"/>
    <property type="molecule type" value="Genomic_DNA"/>
</dbReference>
<evidence type="ECO:0000256" key="8">
    <source>
        <dbReference type="SAM" id="Phobius"/>
    </source>
</evidence>
<dbReference type="GO" id="GO:0007156">
    <property type="term" value="P:homophilic cell adhesion via plasma membrane adhesion molecules"/>
    <property type="evidence" value="ECO:0007669"/>
    <property type="project" value="InterPro"/>
</dbReference>
<feature type="domain" description="Cadherin" evidence="9">
    <location>
        <begin position="961"/>
        <end position="1078"/>
    </location>
</feature>
<feature type="domain" description="Cadherin" evidence="9">
    <location>
        <begin position="140"/>
        <end position="294"/>
    </location>
</feature>
<evidence type="ECO:0000313" key="11">
    <source>
        <dbReference type="Proteomes" id="UP001497525"/>
    </source>
</evidence>
<feature type="domain" description="Cadherin" evidence="9">
    <location>
        <begin position="789"/>
        <end position="886"/>
    </location>
</feature>
<keyword evidence="6 8" id="KW-0472">Membrane</keyword>
<feature type="domain" description="Cadherin" evidence="9">
    <location>
        <begin position="658"/>
        <end position="759"/>
    </location>
</feature>
<feature type="domain" description="Cadherin" evidence="9">
    <location>
        <begin position="319"/>
        <end position="426"/>
    </location>
</feature>
<evidence type="ECO:0000256" key="6">
    <source>
        <dbReference type="ARBA" id="ARBA00023136"/>
    </source>
</evidence>
<dbReference type="PROSITE" id="PS50268">
    <property type="entry name" value="CADHERIN_2"/>
    <property type="match status" value="7"/>
</dbReference>
<dbReference type="InterPro" id="IPR015919">
    <property type="entry name" value="Cadherin-like_sf"/>
</dbReference>
<name>A0AAV2TZ90_CALDB</name>
<dbReference type="PANTHER" id="PTHR24026">
    <property type="entry name" value="FAT ATYPICAL CADHERIN-RELATED"/>
    <property type="match status" value="1"/>
</dbReference>
<dbReference type="SUPFAM" id="SSF49313">
    <property type="entry name" value="Cadherin-like"/>
    <property type="match status" value="7"/>
</dbReference>
<evidence type="ECO:0000256" key="4">
    <source>
        <dbReference type="ARBA" id="ARBA00022837"/>
    </source>
</evidence>
<keyword evidence="5 8" id="KW-1133">Transmembrane helix</keyword>
<dbReference type="Proteomes" id="UP001497525">
    <property type="component" value="Unassembled WGS sequence"/>
</dbReference>
<proteinExistence type="predicted"/>
<comment type="caution">
    <text evidence="10">The sequence shown here is derived from an EMBL/GenBank/DDBJ whole genome shotgun (WGS) entry which is preliminary data.</text>
</comment>
<reference evidence="10" key="1">
    <citation type="submission" date="2024-06" db="EMBL/GenBank/DDBJ databases">
        <authorList>
            <person name="Liu X."/>
            <person name="Lenzi L."/>
            <person name="Haldenby T S."/>
            <person name="Uol C."/>
        </authorList>
    </citation>
    <scope>NUCLEOTIDE SEQUENCE</scope>
</reference>
<dbReference type="CDD" id="cd11304">
    <property type="entry name" value="Cadherin_repeat"/>
    <property type="match status" value="7"/>
</dbReference>
<dbReference type="FunFam" id="2.60.40.60:FF:000092">
    <property type="entry name" value="Protocadherin 8"/>
    <property type="match status" value="1"/>
</dbReference>
<evidence type="ECO:0000313" key="10">
    <source>
        <dbReference type="EMBL" id="CAL5140205.1"/>
    </source>
</evidence>
<sequence>MTFPTAEPSPNYGQIGIYYTDLSSIMGGHELKTLIQGAPLDSTFIEWLVNGNKRRSSYGCDRSDCLTADVLVDEENIVSVPLERKEQLPMSGMSFNKEIFRRLHHTTSIIPLSILLLFHPTLNWTQAEIIENHDAILDIQEYVTEFSIEENCPIGTVVGIVPTFGPQISSNLPNVTDASNNELRFKLGSSTNLFAINDRDGILTTKAPIDAEWLCQKADKQEVGETQSIPIKARKRGPGSLTKIREYQDRITCSQEGRLTVYLDVNVVMLDATLKAVHHLSIQIQDVDDNFPEFRQTRWHRVLKEALYRKGKRLDLPRARDADLLPQNRRILYRLQEDNSRGNLISAARSAPFRLDVNPSGQPGLVLTDDLDAEIKKYHKLVLIAYSALSKNIHNRLRRPETNNLQESRLEIEIEVEDMNDNEPRFDRQSYNLTLPESTIVGSVIYQLSAQDPDSTSKLVYSLGATEDSSVAGSVFIIESDGRVRLRSPVDYERRQSFTVPIRVSDGEFEARTTLFIQVEDVNDEPPEFEINPHDLVVDENVPAGKLIGRVHVHDRDSQGVNGRIKCTEPAIFGGHQALSFHPDPAVNPFSSTYDLRTRTVLDRENAFGPAHGQMIVYLVCSDGNDLTDADEFQTRHTSTMTATLKIRDMNDCRPVFSRPIYHAFISENNAVGEKIVQVNAIDPDYGENARIIYSLLDRVNFRIDPVSGWIMSNVEFDREIRDSYQVTVIATDQGNPSLSSSVLLNLTIKDKNDHRPRMISCADPTERVDTGFMKGGHQNTVNFFVARENSLPNTYIGDIVATDDDVGENGELSFQVIQSHGKYKTIPFTVLANGSIYTRKKLDREERSHYLIPIRVSDRSSNHPLTSTGTICIVVQDANDNVPMFVSPPELLPLNADTLRELNRSENSVILYDQPVSDWESNVLPPPNGMVNEASHVPHTLDRNHPTIYLSMHEAPEYPVTTLKAKDLDSGENGRISYQLNEISSNKDIMFRRRISNPLLKVESQRGVVSLAREMTAKDLGSHIFEVTARDNGAPSPNSDTKLLLVLVKDVPPMGNTMEADFLGTRNKENLKNSPTLLSGKSTLSIVVTVAISSILVASFLGLLSFLMCYYLRKRTRKRKTGLQDQAGTADVGNKLAFLLDEKSLARTDHQDEWVEVPKHEEKPCLQLFGDSIASVSVPAKQINLEVCSKSISEYPDKDLSCEVAVSSFTDTETEVQNMPLIQITTHSLVDEHTSVRDSSCGMDFVPMEDPNGIPSGPHETVSIMSLHEKMPDEVSLTYAYMNELIPQ</sequence>
<dbReference type="InterPro" id="IPR020894">
    <property type="entry name" value="Cadherin_CS"/>
</dbReference>
<dbReference type="InterPro" id="IPR002126">
    <property type="entry name" value="Cadherin-like_dom"/>
</dbReference>